<comment type="similarity">
    <text evidence="2">Belongs to the major facilitator superfamily.</text>
</comment>
<feature type="transmembrane region" description="Helical" evidence="7">
    <location>
        <begin position="195"/>
        <end position="216"/>
    </location>
</feature>
<evidence type="ECO:0000256" key="2">
    <source>
        <dbReference type="ARBA" id="ARBA00008335"/>
    </source>
</evidence>
<dbReference type="NCBIfam" id="TIGR00901">
    <property type="entry name" value="2A0125"/>
    <property type="match status" value="1"/>
</dbReference>
<dbReference type="InterPro" id="IPR004752">
    <property type="entry name" value="AmpG_permease/AT-1"/>
</dbReference>
<feature type="transmembrane region" description="Helical" evidence="7">
    <location>
        <begin position="416"/>
        <end position="444"/>
    </location>
</feature>
<protein>
    <submittedName>
        <fullName evidence="8">MFS transporter</fullName>
    </submittedName>
</protein>
<evidence type="ECO:0000256" key="7">
    <source>
        <dbReference type="SAM" id="Phobius"/>
    </source>
</evidence>
<feature type="transmembrane region" description="Helical" evidence="7">
    <location>
        <begin position="63"/>
        <end position="84"/>
    </location>
</feature>
<feature type="transmembrane region" description="Helical" evidence="7">
    <location>
        <begin position="34"/>
        <end position="57"/>
    </location>
</feature>
<feature type="transmembrane region" description="Helical" evidence="7">
    <location>
        <begin position="339"/>
        <end position="356"/>
    </location>
</feature>
<feature type="transmembrane region" description="Helical" evidence="7">
    <location>
        <begin position="104"/>
        <end position="122"/>
    </location>
</feature>
<dbReference type="EMBL" id="CP146369">
    <property type="protein sequence ID" value="WWT55029.1"/>
    <property type="molecule type" value="Genomic_DNA"/>
</dbReference>
<dbReference type="InterPro" id="IPR036259">
    <property type="entry name" value="MFS_trans_sf"/>
</dbReference>
<dbReference type="RefSeq" id="WP_291780569.1">
    <property type="nucleotide sequence ID" value="NZ_CP146369.1"/>
</dbReference>
<dbReference type="PANTHER" id="PTHR12778">
    <property type="entry name" value="SOLUTE CARRIER FAMILY 33 ACETYL-COA TRANSPORTER -RELATED"/>
    <property type="match status" value="1"/>
</dbReference>
<comment type="subcellular location">
    <subcellularLocation>
        <location evidence="1">Membrane</location>
        <topology evidence="1">Multi-pass membrane protein</topology>
    </subcellularLocation>
</comment>
<evidence type="ECO:0000256" key="3">
    <source>
        <dbReference type="ARBA" id="ARBA00022448"/>
    </source>
</evidence>
<feature type="transmembrane region" description="Helical" evidence="7">
    <location>
        <begin position="128"/>
        <end position="149"/>
    </location>
</feature>
<evidence type="ECO:0000256" key="5">
    <source>
        <dbReference type="ARBA" id="ARBA00022989"/>
    </source>
</evidence>
<keyword evidence="4 7" id="KW-0812">Transmembrane</keyword>
<sequence>MTDSKTPASEVAALQPSPKGLGVLKAAFRERRTLAMLLLGFSAGLPFAMLFGTLNAWLSDAGVSVATIGVLSWVGLFGAFKFLWSPAVGLTPPVVGRMGRRRSWLILCQIVLAGALLAIALSHPGTGAIVVLAGAAALGAFASATQDIVIDTWRIEVADERTPVDLLSTVYQLGFRTAALVGGAGALVLADQLGWSATFVIGAGLMGLGVLGTLIAPEPKAAPRAAIARERIGSPRLRMTALAVTLAAWAWAAFMLVRFMVTALTVKPAPSAGEFTAVWGPWIVGMAVILPAVLAGIIVWRGGKAAPSSSTSSGARETGFADTLYDAILAPLVELMGRLGWGAVIVLGLILTYRITDGVWGPFAFPFYMGDTGGALGHSKTEIALASKTFGVVMTIIGIALGGWALLVIGRMASLLLGAALSAATNLLMMDLALGAPVIGGFMSATGLYKLFGAFGVSEPLARLMLAIAGENIAGGFAGAAFVAYLSALSNKMFGAVQFAVFTSLALLIGTLGRGALGELIERQGYAAMFVIAAWLGVVAVVFCAMEWVRQVMERRRLGLEV</sequence>
<feature type="transmembrane region" description="Helical" evidence="7">
    <location>
        <begin position="525"/>
        <end position="549"/>
    </location>
</feature>
<dbReference type="InterPro" id="IPR011701">
    <property type="entry name" value="MFS"/>
</dbReference>
<organism evidence="8 9">
    <name type="scientific">Brevundimonas olei</name>
    <dbReference type="NCBI Taxonomy" id="657642"/>
    <lineage>
        <taxon>Bacteria</taxon>
        <taxon>Pseudomonadati</taxon>
        <taxon>Pseudomonadota</taxon>
        <taxon>Alphaproteobacteria</taxon>
        <taxon>Caulobacterales</taxon>
        <taxon>Caulobacteraceae</taxon>
        <taxon>Brevundimonas</taxon>
    </lineage>
</organism>
<gene>
    <name evidence="8" type="ORF">V8J38_00905</name>
</gene>
<dbReference type="SUPFAM" id="SSF103473">
    <property type="entry name" value="MFS general substrate transporter"/>
    <property type="match status" value="1"/>
</dbReference>
<feature type="transmembrane region" description="Helical" evidence="7">
    <location>
        <begin position="279"/>
        <end position="300"/>
    </location>
</feature>
<keyword evidence="9" id="KW-1185">Reference proteome</keyword>
<evidence type="ECO:0000256" key="1">
    <source>
        <dbReference type="ARBA" id="ARBA00004141"/>
    </source>
</evidence>
<keyword evidence="5 7" id="KW-1133">Transmembrane helix</keyword>
<dbReference type="Proteomes" id="UP001363460">
    <property type="component" value="Chromosome"/>
</dbReference>
<proteinExistence type="inferred from homology"/>
<name>A0ABZ2IFD7_9CAUL</name>
<feature type="transmembrane region" description="Helical" evidence="7">
    <location>
        <begin position="170"/>
        <end position="189"/>
    </location>
</feature>
<dbReference type="PANTHER" id="PTHR12778:SF10">
    <property type="entry name" value="MAJOR FACILITATOR SUPERFAMILY DOMAIN-CONTAINING PROTEIN 3"/>
    <property type="match status" value="1"/>
</dbReference>
<evidence type="ECO:0000256" key="6">
    <source>
        <dbReference type="ARBA" id="ARBA00023136"/>
    </source>
</evidence>
<dbReference type="Pfam" id="PF07690">
    <property type="entry name" value="MFS_1"/>
    <property type="match status" value="1"/>
</dbReference>
<feature type="transmembrane region" description="Helical" evidence="7">
    <location>
        <begin position="464"/>
        <end position="486"/>
    </location>
</feature>
<keyword evidence="6 7" id="KW-0472">Membrane</keyword>
<feature type="transmembrane region" description="Helical" evidence="7">
    <location>
        <begin position="237"/>
        <end position="259"/>
    </location>
</feature>
<feature type="transmembrane region" description="Helical" evidence="7">
    <location>
        <begin position="389"/>
        <end position="409"/>
    </location>
</feature>
<accession>A0ABZ2IFD7</accession>
<keyword evidence="3" id="KW-0813">Transport</keyword>
<evidence type="ECO:0000256" key="4">
    <source>
        <dbReference type="ARBA" id="ARBA00022692"/>
    </source>
</evidence>
<reference evidence="8 9" key="1">
    <citation type="submission" date="2024-02" db="EMBL/GenBank/DDBJ databases">
        <title>Distribution and functional of Brevundimonas-related endobacteria within Verticillium dahliae.</title>
        <authorList>
            <person name="Zeng H."/>
        </authorList>
    </citation>
    <scope>NUCLEOTIDE SEQUENCE [LARGE SCALE GENOMIC DNA]</scope>
    <source>
        <strain evidence="8 9">TRM 44200</strain>
    </source>
</reference>
<dbReference type="Gene3D" id="1.20.1250.20">
    <property type="entry name" value="MFS general substrate transporter like domains"/>
    <property type="match status" value="1"/>
</dbReference>
<evidence type="ECO:0000313" key="9">
    <source>
        <dbReference type="Proteomes" id="UP001363460"/>
    </source>
</evidence>
<feature type="transmembrane region" description="Helical" evidence="7">
    <location>
        <begin position="493"/>
        <end position="513"/>
    </location>
</feature>
<evidence type="ECO:0000313" key="8">
    <source>
        <dbReference type="EMBL" id="WWT55029.1"/>
    </source>
</evidence>